<evidence type="ECO:0000313" key="2">
    <source>
        <dbReference type="Proteomes" id="UP000004994"/>
    </source>
</evidence>
<dbReference type="Proteomes" id="UP000004994">
    <property type="component" value="Chromosome 6"/>
</dbReference>
<evidence type="ECO:0000313" key="1">
    <source>
        <dbReference type="EnsemblPlants" id="Solyc06g011455.1.1"/>
    </source>
</evidence>
<dbReference type="Gene3D" id="3.10.10.10">
    <property type="entry name" value="HIV Type 1 Reverse Transcriptase, subunit A, domain 1"/>
    <property type="match status" value="1"/>
</dbReference>
<dbReference type="InterPro" id="IPR053134">
    <property type="entry name" value="RNA-dir_DNA_polymerase"/>
</dbReference>
<dbReference type="SUPFAM" id="SSF56672">
    <property type="entry name" value="DNA/RNA polymerases"/>
    <property type="match status" value="1"/>
</dbReference>
<keyword evidence="2" id="KW-1185">Reference proteome</keyword>
<organism evidence="1">
    <name type="scientific">Solanum lycopersicum</name>
    <name type="common">Tomato</name>
    <name type="synonym">Lycopersicon esculentum</name>
    <dbReference type="NCBI Taxonomy" id="4081"/>
    <lineage>
        <taxon>Eukaryota</taxon>
        <taxon>Viridiplantae</taxon>
        <taxon>Streptophyta</taxon>
        <taxon>Embryophyta</taxon>
        <taxon>Tracheophyta</taxon>
        <taxon>Spermatophyta</taxon>
        <taxon>Magnoliopsida</taxon>
        <taxon>eudicotyledons</taxon>
        <taxon>Gunneridae</taxon>
        <taxon>Pentapetalae</taxon>
        <taxon>asterids</taxon>
        <taxon>lamiids</taxon>
        <taxon>Solanales</taxon>
        <taxon>Solanaceae</taxon>
        <taxon>Solanoideae</taxon>
        <taxon>Solaneae</taxon>
        <taxon>Solanum</taxon>
        <taxon>Solanum subgen. Lycopersicon</taxon>
    </lineage>
</organism>
<dbReference type="EnsemblPlants" id="Solyc06g011455.1.1">
    <property type="protein sequence ID" value="Solyc06g011455.1.1"/>
    <property type="gene ID" value="Solyc06g011455.1"/>
</dbReference>
<reference evidence="1" key="2">
    <citation type="submission" date="2019-01" db="UniProtKB">
        <authorList>
            <consortium name="EnsemblPlants"/>
        </authorList>
    </citation>
    <scope>IDENTIFICATION</scope>
    <source>
        <strain evidence="1">cv. Heinz 1706</strain>
    </source>
</reference>
<dbReference type="AlphaFoldDB" id="A0A3Q7GST0"/>
<protein>
    <submittedName>
        <fullName evidence="1">Uncharacterized protein</fullName>
    </submittedName>
</protein>
<dbReference type="InParanoid" id="A0A3Q7GST0"/>
<accession>A0A3Q7GST0</accession>
<dbReference type="PANTHER" id="PTHR24559">
    <property type="entry name" value="TRANSPOSON TY3-I GAG-POL POLYPROTEIN"/>
    <property type="match status" value="1"/>
</dbReference>
<name>A0A3Q7GST0_SOLLC</name>
<reference evidence="1" key="1">
    <citation type="journal article" date="2012" name="Nature">
        <title>The tomato genome sequence provides insights into fleshy fruit evolution.</title>
        <authorList>
            <consortium name="Tomato Genome Consortium"/>
        </authorList>
    </citation>
    <scope>NUCLEOTIDE SEQUENCE [LARGE SCALE GENOMIC DNA]</scope>
    <source>
        <strain evidence="1">cv. Heinz 1706</strain>
    </source>
</reference>
<sequence length="78" mass="9234">MNYRKLNCCTKNDHFPMPFTDRMFDRLAALEDQEKTTFTFPYRTSAFKRMPFCFSNALVAFQHCLMSIFSDIGEDTIE</sequence>
<dbReference type="PANTHER" id="PTHR24559:SF444">
    <property type="entry name" value="REVERSE TRANSCRIPTASE DOMAIN-CONTAINING PROTEIN"/>
    <property type="match status" value="1"/>
</dbReference>
<dbReference type="STRING" id="4081.A0A3Q7GST0"/>
<dbReference type="Gramene" id="Solyc06g011455.1.1">
    <property type="protein sequence ID" value="Solyc06g011455.1.1"/>
    <property type="gene ID" value="Solyc06g011455.1"/>
</dbReference>
<proteinExistence type="predicted"/>
<dbReference type="InterPro" id="IPR043502">
    <property type="entry name" value="DNA/RNA_pol_sf"/>
</dbReference>